<dbReference type="Pfam" id="PF16186">
    <property type="entry name" value="Arm_3"/>
    <property type="match status" value="1"/>
</dbReference>
<evidence type="ECO:0000256" key="1">
    <source>
        <dbReference type="ARBA" id="ARBA00010394"/>
    </source>
</evidence>
<dbReference type="OrthoDB" id="29145at2759"/>
<sequence length="519" mass="57241">MSLRPGSSSGSSWKARKKSYKTGINAEDSRRRRVEDLVSIRKIKRQTTLLNKREEKHSCDTVSEAVPEIVKRLCDEYPHKQLEATAHLRTMLTLGDQAPPVDEVVKNGILPRFVELLSRDDAPQLQIEVLWILSNFASGTSQHKSAVVELGVIPILVNLLSSTDGDTREEAVCLLGNIVADSPDHRDLALNHGALKPLLCQLQPHSTLYMLRNATWCLSVLFLGMPPVNFEQVKIALPALQQLVHATDEEVLTDTCWALAYLSEGQIGKSQAIVELGVCPRLVQLLQHPSHSVIIPALQALGNIAAGDEAQAQFLIDNQLLPCLHQLLTREYTKSIFKEACWTIANITAGTRAQIQAVFDANIIPPLVQILHTAEFEVKREAVCAIYNVTSKGSYDNVRSLAAVGCIEAVCELLTCPDPKMVTLCLEGLVNILAVGEADKDENGNIFAKRVEECGGLEKIETLQIHDNNEVHTRALWISDLFRAENELEDTDMCVSLLDFSLGVNKPKSSSSSSSSYMR</sequence>
<dbReference type="Gene3D" id="1.20.5.690">
    <property type="entry name" value="Importin-alpha, importin-beta-binding domain"/>
    <property type="match status" value="1"/>
</dbReference>
<feature type="compositionally biased region" description="Low complexity" evidence="7">
    <location>
        <begin position="1"/>
        <end position="12"/>
    </location>
</feature>
<dbReference type="InterPro" id="IPR016024">
    <property type="entry name" value="ARM-type_fold"/>
</dbReference>
<name>V7CYY0_PHAVU</name>
<dbReference type="SMR" id="V7CYY0"/>
<dbReference type="AlphaFoldDB" id="V7CYY0"/>
<keyword evidence="10" id="KW-1185">Reference proteome</keyword>
<dbReference type="GO" id="GO:0005737">
    <property type="term" value="C:cytoplasm"/>
    <property type="evidence" value="ECO:0007669"/>
    <property type="project" value="InterPro"/>
</dbReference>
<dbReference type="InterPro" id="IPR036975">
    <property type="entry name" value="Importin-a_IBB_sf"/>
</dbReference>
<protein>
    <recommendedName>
        <fullName evidence="5">Importin subunit alpha</fullName>
    </recommendedName>
</protein>
<feature type="domain" description="IBB" evidence="8">
    <location>
        <begin position="1"/>
        <end position="62"/>
    </location>
</feature>
<dbReference type="GO" id="GO:0006606">
    <property type="term" value="P:protein import into nucleus"/>
    <property type="evidence" value="ECO:0007669"/>
    <property type="project" value="InterPro"/>
</dbReference>
<feature type="region of interest" description="Disordered" evidence="7">
    <location>
        <begin position="1"/>
        <end position="26"/>
    </location>
</feature>
<evidence type="ECO:0000256" key="3">
    <source>
        <dbReference type="ARBA" id="ARBA00022737"/>
    </source>
</evidence>
<feature type="repeat" description="ARM" evidence="6">
    <location>
        <begin position="108"/>
        <end position="151"/>
    </location>
</feature>
<dbReference type="InterPro" id="IPR011989">
    <property type="entry name" value="ARM-like"/>
</dbReference>
<evidence type="ECO:0000256" key="6">
    <source>
        <dbReference type="PROSITE-ProRule" id="PRU00259"/>
    </source>
</evidence>
<feature type="repeat" description="ARM" evidence="6">
    <location>
        <begin position="151"/>
        <end position="193"/>
    </location>
</feature>
<feature type="repeat" description="ARM" evidence="6">
    <location>
        <begin position="362"/>
        <end position="390"/>
    </location>
</feature>
<evidence type="ECO:0000256" key="7">
    <source>
        <dbReference type="SAM" id="MobiDB-lite"/>
    </source>
</evidence>
<keyword evidence="3" id="KW-0677">Repeat</keyword>
<accession>V7CYY0</accession>
<dbReference type="SUPFAM" id="SSF48371">
    <property type="entry name" value="ARM repeat"/>
    <property type="match status" value="1"/>
</dbReference>
<evidence type="ECO:0000259" key="8">
    <source>
        <dbReference type="PROSITE" id="PS51214"/>
    </source>
</evidence>
<evidence type="ECO:0000313" key="9">
    <source>
        <dbReference type="EMBL" id="ESW35309.1"/>
    </source>
</evidence>
<dbReference type="Gramene" id="ESW35309">
    <property type="protein sequence ID" value="ESW35309"/>
    <property type="gene ID" value="PHAVU_001G224500g"/>
</dbReference>
<dbReference type="GO" id="GO:0061608">
    <property type="term" value="F:nuclear import signal receptor activity"/>
    <property type="evidence" value="ECO:0007669"/>
    <property type="project" value="InterPro"/>
</dbReference>
<evidence type="ECO:0000256" key="5">
    <source>
        <dbReference type="PIRNR" id="PIRNR005673"/>
    </source>
</evidence>
<dbReference type="PIRSF" id="PIRSF005673">
    <property type="entry name" value="Importin_alpha"/>
    <property type="match status" value="1"/>
</dbReference>
<dbReference type="STRING" id="3885.V7CYY0"/>
<dbReference type="InterPro" id="IPR024931">
    <property type="entry name" value="Importin_alpha"/>
</dbReference>
<dbReference type="Gene3D" id="1.25.10.10">
    <property type="entry name" value="Leucine-rich Repeat Variant"/>
    <property type="match status" value="1"/>
</dbReference>
<dbReference type="PROSITE" id="PS50176">
    <property type="entry name" value="ARM_REPEAT"/>
    <property type="match status" value="4"/>
</dbReference>
<comment type="similarity">
    <text evidence="1 5">Belongs to the importin alpha family.</text>
</comment>
<dbReference type="Proteomes" id="UP000000226">
    <property type="component" value="Chromosome 1"/>
</dbReference>
<dbReference type="InterPro" id="IPR000225">
    <property type="entry name" value="Armadillo"/>
</dbReference>
<proteinExistence type="inferred from homology"/>
<dbReference type="SMART" id="SM00185">
    <property type="entry name" value="ARM"/>
    <property type="match status" value="8"/>
</dbReference>
<dbReference type="Pfam" id="PF01749">
    <property type="entry name" value="IBB"/>
    <property type="match status" value="1"/>
</dbReference>
<organism evidence="9 10">
    <name type="scientific">Phaseolus vulgaris</name>
    <name type="common">Kidney bean</name>
    <name type="synonym">French bean</name>
    <dbReference type="NCBI Taxonomy" id="3885"/>
    <lineage>
        <taxon>Eukaryota</taxon>
        <taxon>Viridiplantae</taxon>
        <taxon>Streptophyta</taxon>
        <taxon>Embryophyta</taxon>
        <taxon>Tracheophyta</taxon>
        <taxon>Spermatophyta</taxon>
        <taxon>Magnoliopsida</taxon>
        <taxon>eudicotyledons</taxon>
        <taxon>Gunneridae</taxon>
        <taxon>Pentapetalae</taxon>
        <taxon>rosids</taxon>
        <taxon>fabids</taxon>
        <taxon>Fabales</taxon>
        <taxon>Fabaceae</taxon>
        <taxon>Papilionoideae</taxon>
        <taxon>50 kb inversion clade</taxon>
        <taxon>NPAAA clade</taxon>
        <taxon>indigoferoid/millettioid clade</taxon>
        <taxon>Phaseoleae</taxon>
        <taxon>Phaseolus</taxon>
    </lineage>
</organism>
<evidence type="ECO:0000313" key="10">
    <source>
        <dbReference type="Proteomes" id="UP000000226"/>
    </source>
</evidence>
<evidence type="ECO:0000256" key="4">
    <source>
        <dbReference type="ARBA" id="ARBA00022927"/>
    </source>
</evidence>
<reference evidence="10" key="1">
    <citation type="journal article" date="2014" name="Nat. Genet.">
        <title>A reference genome for common bean and genome-wide analysis of dual domestications.</title>
        <authorList>
            <person name="Schmutz J."/>
            <person name="McClean P.E."/>
            <person name="Mamidi S."/>
            <person name="Wu G.A."/>
            <person name="Cannon S.B."/>
            <person name="Grimwood J."/>
            <person name="Jenkins J."/>
            <person name="Shu S."/>
            <person name="Song Q."/>
            <person name="Chavarro C."/>
            <person name="Torres-Torres M."/>
            <person name="Geffroy V."/>
            <person name="Moghaddam S.M."/>
            <person name="Gao D."/>
            <person name="Abernathy B."/>
            <person name="Barry K."/>
            <person name="Blair M."/>
            <person name="Brick M.A."/>
            <person name="Chovatia M."/>
            <person name="Gepts P."/>
            <person name="Goodstein D.M."/>
            <person name="Gonzales M."/>
            <person name="Hellsten U."/>
            <person name="Hyten D.L."/>
            <person name="Jia G."/>
            <person name="Kelly J.D."/>
            <person name="Kudrna D."/>
            <person name="Lee R."/>
            <person name="Richard M.M."/>
            <person name="Miklas P.N."/>
            <person name="Osorno J.M."/>
            <person name="Rodrigues J."/>
            <person name="Thareau V."/>
            <person name="Urrea C.A."/>
            <person name="Wang M."/>
            <person name="Yu Y."/>
            <person name="Zhang M."/>
            <person name="Wing R.A."/>
            <person name="Cregan P.B."/>
            <person name="Rokhsar D.S."/>
            <person name="Jackson S.A."/>
        </authorList>
    </citation>
    <scope>NUCLEOTIDE SEQUENCE [LARGE SCALE GENOMIC DNA]</scope>
    <source>
        <strain evidence="10">cv. G19833</strain>
    </source>
</reference>
<keyword evidence="2 5" id="KW-0813">Transport</keyword>
<keyword evidence="4 5" id="KW-0653">Protein transport</keyword>
<dbReference type="PANTHER" id="PTHR23316">
    <property type="entry name" value="IMPORTIN ALPHA"/>
    <property type="match status" value="1"/>
</dbReference>
<dbReference type="InterPro" id="IPR032413">
    <property type="entry name" value="Arm_3"/>
</dbReference>
<dbReference type="eggNOG" id="KOG0166">
    <property type="taxonomic scope" value="Eukaryota"/>
</dbReference>
<dbReference type="PROSITE" id="PS51214">
    <property type="entry name" value="IBB"/>
    <property type="match status" value="1"/>
</dbReference>
<feature type="repeat" description="ARM" evidence="6">
    <location>
        <begin position="277"/>
        <end position="309"/>
    </location>
</feature>
<dbReference type="OMA" id="CDEYPHK"/>
<dbReference type="InterPro" id="IPR002652">
    <property type="entry name" value="Importin-a_IBB"/>
</dbReference>
<dbReference type="EMBL" id="CM002288">
    <property type="protein sequence ID" value="ESW35309.1"/>
    <property type="molecule type" value="Genomic_DNA"/>
</dbReference>
<evidence type="ECO:0000256" key="2">
    <source>
        <dbReference type="ARBA" id="ARBA00022448"/>
    </source>
</evidence>
<dbReference type="Pfam" id="PF00514">
    <property type="entry name" value="Arm"/>
    <property type="match status" value="5"/>
</dbReference>
<gene>
    <name evidence="9" type="ORF">PHAVU_001G224500g</name>
</gene>